<proteinExistence type="predicted"/>
<dbReference type="EMBL" id="LNCD01000138">
    <property type="protein sequence ID" value="KWV41988.1"/>
    <property type="molecule type" value="Genomic_DNA"/>
</dbReference>
<dbReference type="PROSITE" id="PS51071">
    <property type="entry name" value="HTH_RPIR"/>
    <property type="match status" value="1"/>
</dbReference>
<keyword evidence="3" id="KW-1185">Reference proteome</keyword>
<protein>
    <recommendedName>
        <fullName evidence="1">HTH rpiR-type domain-containing protein</fullName>
    </recommendedName>
</protein>
<dbReference type="Gene3D" id="1.10.10.10">
    <property type="entry name" value="Winged helix-like DNA-binding domain superfamily/Winged helix DNA-binding domain"/>
    <property type="match status" value="1"/>
</dbReference>
<organism evidence="2 3">
    <name type="scientific">Rhizobium altiplani</name>
    <dbReference type="NCBI Taxonomy" id="1864509"/>
    <lineage>
        <taxon>Bacteria</taxon>
        <taxon>Pseudomonadati</taxon>
        <taxon>Pseudomonadota</taxon>
        <taxon>Alphaproteobacteria</taxon>
        <taxon>Hyphomicrobiales</taxon>
        <taxon>Rhizobiaceae</taxon>
        <taxon>Rhizobium/Agrobacterium group</taxon>
        <taxon>Rhizobium</taxon>
    </lineage>
</organism>
<dbReference type="PANTHER" id="PTHR30514:SF18">
    <property type="entry name" value="RPIR-FAMILY TRANSCRIPTIONAL REGULATOR"/>
    <property type="match status" value="1"/>
</dbReference>
<dbReference type="GO" id="GO:0097367">
    <property type="term" value="F:carbohydrate derivative binding"/>
    <property type="evidence" value="ECO:0007669"/>
    <property type="project" value="InterPro"/>
</dbReference>
<dbReference type="InterPro" id="IPR000281">
    <property type="entry name" value="HTH_RpiR"/>
</dbReference>
<sequence length="101" mass="11358">MIDISARRTAPHNYHHLNQLIASGQLDFPDQLRQVARFALANPEIVAFESSKTLATLCGVSPTSVSRFVRHVGFKDFREMKVLFQSRLREMAGPEAFSLAL</sequence>
<dbReference type="Proteomes" id="UP000068164">
    <property type="component" value="Unassembled WGS sequence"/>
</dbReference>
<dbReference type="AlphaFoldDB" id="A0A109J459"/>
<accession>A0A109J459</accession>
<reference evidence="2 3" key="1">
    <citation type="submission" date="2015-11" db="EMBL/GenBank/DDBJ databases">
        <title>Draft Genome Sequence of the Strain BR 10423 (Rhizobium sp.) isolated from nodules of Mimosa pudica.</title>
        <authorList>
            <person name="Barauna A.C."/>
            <person name="Zilli J.E."/>
            <person name="Simoes-Araujo J.L."/>
            <person name="Reis V.M."/>
            <person name="James E.K."/>
            <person name="Reis F.B.Jr."/>
            <person name="Rouws L.F."/>
            <person name="Passos S.R."/>
            <person name="Gois S.R."/>
        </authorList>
    </citation>
    <scope>NUCLEOTIDE SEQUENCE [LARGE SCALE GENOMIC DNA]</scope>
    <source>
        <strain evidence="2 3">BR10423</strain>
    </source>
</reference>
<dbReference type="OrthoDB" id="9814005at2"/>
<gene>
    <name evidence="2" type="ORF">AS026_22590</name>
</gene>
<dbReference type="InterPro" id="IPR047640">
    <property type="entry name" value="RpiR-like"/>
</dbReference>
<name>A0A109J459_9HYPH</name>
<dbReference type="RefSeq" id="WP_062375367.1">
    <property type="nucleotide sequence ID" value="NZ_LNCD01000138.1"/>
</dbReference>
<comment type="caution">
    <text evidence="2">The sequence shown here is derived from an EMBL/GenBank/DDBJ whole genome shotgun (WGS) entry which is preliminary data.</text>
</comment>
<dbReference type="PANTHER" id="PTHR30514">
    <property type="entry name" value="GLUCOKINASE"/>
    <property type="match status" value="1"/>
</dbReference>
<dbReference type="SUPFAM" id="SSF46689">
    <property type="entry name" value="Homeodomain-like"/>
    <property type="match status" value="1"/>
</dbReference>
<dbReference type="InterPro" id="IPR036388">
    <property type="entry name" value="WH-like_DNA-bd_sf"/>
</dbReference>
<evidence type="ECO:0000313" key="3">
    <source>
        <dbReference type="Proteomes" id="UP000068164"/>
    </source>
</evidence>
<dbReference type="Pfam" id="PF01418">
    <property type="entry name" value="HTH_6"/>
    <property type="match status" value="1"/>
</dbReference>
<feature type="domain" description="HTH rpiR-type" evidence="1">
    <location>
        <begin position="15"/>
        <end position="91"/>
    </location>
</feature>
<evidence type="ECO:0000313" key="2">
    <source>
        <dbReference type="EMBL" id="KWV41988.1"/>
    </source>
</evidence>
<dbReference type="GO" id="GO:0003700">
    <property type="term" value="F:DNA-binding transcription factor activity"/>
    <property type="evidence" value="ECO:0007669"/>
    <property type="project" value="InterPro"/>
</dbReference>
<evidence type="ECO:0000259" key="1">
    <source>
        <dbReference type="PROSITE" id="PS51071"/>
    </source>
</evidence>
<dbReference type="GO" id="GO:0003677">
    <property type="term" value="F:DNA binding"/>
    <property type="evidence" value="ECO:0007669"/>
    <property type="project" value="InterPro"/>
</dbReference>
<dbReference type="InterPro" id="IPR009057">
    <property type="entry name" value="Homeodomain-like_sf"/>
</dbReference>